<dbReference type="Gene3D" id="3.30.360.10">
    <property type="entry name" value="Dihydrodipicolinate Reductase, domain 2"/>
    <property type="match status" value="1"/>
</dbReference>
<accession>A0A538UAW3</accession>
<dbReference type="InterPro" id="IPR000683">
    <property type="entry name" value="Gfo/Idh/MocA-like_OxRdtase_N"/>
</dbReference>
<evidence type="ECO:0000259" key="1">
    <source>
        <dbReference type="Pfam" id="PF01408"/>
    </source>
</evidence>
<dbReference type="SUPFAM" id="SSF55347">
    <property type="entry name" value="Glyceraldehyde-3-phosphate dehydrogenase-like, C-terminal domain"/>
    <property type="match status" value="1"/>
</dbReference>
<protein>
    <submittedName>
        <fullName evidence="3">Gfo/Idh/MocA family oxidoreductase</fullName>
    </submittedName>
</protein>
<dbReference type="InterPro" id="IPR051450">
    <property type="entry name" value="Gfo/Idh/MocA_Oxidoreductases"/>
</dbReference>
<dbReference type="EMBL" id="VBPB01000090">
    <property type="protein sequence ID" value="TMQ72859.1"/>
    <property type="molecule type" value="Genomic_DNA"/>
</dbReference>
<gene>
    <name evidence="3" type="ORF">E6K81_06235</name>
</gene>
<proteinExistence type="predicted"/>
<organism evidence="3 4">
    <name type="scientific">Eiseniibacteriota bacterium</name>
    <dbReference type="NCBI Taxonomy" id="2212470"/>
    <lineage>
        <taxon>Bacteria</taxon>
        <taxon>Candidatus Eiseniibacteriota</taxon>
    </lineage>
</organism>
<name>A0A538UAW3_UNCEI</name>
<dbReference type="AlphaFoldDB" id="A0A538UAW3"/>
<feature type="domain" description="GFO/IDH/MocA-like oxidoreductase" evidence="2">
    <location>
        <begin position="128"/>
        <end position="237"/>
    </location>
</feature>
<reference evidence="3 4" key="1">
    <citation type="journal article" date="2019" name="Nat. Microbiol.">
        <title>Mediterranean grassland soil C-N compound turnover is dependent on rainfall and depth, and is mediated by genomically divergent microorganisms.</title>
        <authorList>
            <person name="Diamond S."/>
            <person name="Andeer P.F."/>
            <person name="Li Z."/>
            <person name="Crits-Christoph A."/>
            <person name="Burstein D."/>
            <person name="Anantharaman K."/>
            <person name="Lane K.R."/>
            <person name="Thomas B.C."/>
            <person name="Pan C."/>
            <person name="Northen T.R."/>
            <person name="Banfield J.F."/>
        </authorList>
    </citation>
    <scope>NUCLEOTIDE SEQUENCE [LARGE SCALE GENOMIC DNA]</scope>
    <source>
        <strain evidence="3">WS_11</strain>
    </source>
</reference>
<dbReference type="InterPro" id="IPR055170">
    <property type="entry name" value="GFO_IDH_MocA-like_dom"/>
</dbReference>
<comment type="caution">
    <text evidence="3">The sequence shown here is derived from an EMBL/GenBank/DDBJ whole genome shotgun (WGS) entry which is preliminary data.</text>
</comment>
<dbReference type="Gene3D" id="3.40.50.720">
    <property type="entry name" value="NAD(P)-binding Rossmann-like Domain"/>
    <property type="match status" value="1"/>
</dbReference>
<evidence type="ECO:0000313" key="4">
    <source>
        <dbReference type="Proteomes" id="UP000319771"/>
    </source>
</evidence>
<dbReference type="Pfam" id="PF22725">
    <property type="entry name" value="GFO_IDH_MocA_C3"/>
    <property type="match status" value="1"/>
</dbReference>
<evidence type="ECO:0000259" key="2">
    <source>
        <dbReference type="Pfam" id="PF22725"/>
    </source>
</evidence>
<sequence length="341" mass="36964">MPGPGRPGAYWGANLVRNFAGLPGARLAALCDADPQRLARSAAQVPGARAVARVEEIAADPAVQGVVVAASAVSHYPLAKLLLEAGKDVFVEKPLALTVEDAEALVRLARDRDRILMVGHLLLHHPGVRYLKDLVRKGDLGEIYYIYSQRVNLGKVRRDENALWSFAPHDLSVILHLLEAEPVDVAARGAAFLQEGVEDAVFLHLRFPGGPMAHVHVSWLDPHKLRKFTVVGSQKMVVFDDMEASEKVRIYDKGIDRAGQIVSYGDALSVRSGDIMIPKLSLKEPLRLECQHFVDCVREHRRPLSDGADGLRVVRVLAAAQRSLAAGGAPVALAGQPVGAR</sequence>
<evidence type="ECO:0000313" key="3">
    <source>
        <dbReference type="EMBL" id="TMQ72859.1"/>
    </source>
</evidence>
<dbReference type="InterPro" id="IPR036291">
    <property type="entry name" value="NAD(P)-bd_dom_sf"/>
</dbReference>
<dbReference type="PANTHER" id="PTHR43377:SF6">
    <property type="entry name" value="GFO_IDH_MOCA-LIKE OXIDOREDUCTASE N-TERMINAL DOMAIN-CONTAINING PROTEIN"/>
    <property type="match status" value="1"/>
</dbReference>
<feature type="domain" description="Gfo/Idh/MocA-like oxidoreductase N-terminal" evidence="1">
    <location>
        <begin position="12"/>
        <end position="120"/>
    </location>
</feature>
<dbReference type="Pfam" id="PF01408">
    <property type="entry name" value="GFO_IDH_MocA"/>
    <property type="match status" value="1"/>
</dbReference>
<dbReference type="GO" id="GO:0000166">
    <property type="term" value="F:nucleotide binding"/>
    <property type="evidence" value="ECO:0007669"/>
    <property type="project" value="InterPro"/>
</dbReference>
<dbReference type="PANTHER" id="PTHR43377">
    <property type="entry name" value="BILIVERDIN REDUCTASE A"/>
    <property type="match status" value="1"/>
</dbReference>
<dbReference type="Proteomes" id="UP000319771">
    <property type="component" value="Unassembled WGS sequence"/>
</dbReference>
<dbReference type="SUPFAM" id="SSF51735">
    <property type="entry name" value="NAD(P)-binding Rossmann-fold domains"/>
    <property type="match status" value="1"/>
</dbReference>